<proteinExistence type="predicted"/>
<name>A0A9Q0DQS2_9TELE</name>
<evidence type="ECO:0000313" key="1">
    <source>
        <dbReference type="EMBL" id="KAJ3592687.1"/>
    </source>
</evidence>
<reference evidence="1" key="1">
    <citation type="submission" date="2022-07" db="EMBL/GenBank/DDBJ databases">
        <title>Chromosome-level genome of Muraenolepis orangiensis.</title>
        <authorList>
            <person name="Kim J."/>
        </authorList>
    </citation>
    <scope>NUCLEOTIDE SEQUENCE</scope>
    <source>
        <strain evidence="1">KU_S4_2022</strain>
        <tissue evidence="1">Muscle</tissue>
    </source>
</reference>
<sequence length="58" mass="6394">ARRCHLSPHDKLMWSHVKLTELTGTASHQCQWQPLYPVKPCVAAPLPSEALCGSPSTQ</sequence>
<protein>
    <submittedName>
        <fullName evidence="1">Uncharacterized protein</fullName>
    </submittedName>
</protein>
<organism evidence="1 2">
    <name type="scientific">Muraenolepis orangiensis</name>
    <name type="common">Patagonian moray cod</name>
    <dbReference type="NCBI Taxonomy" id="630683"/>
    <lineage>
        <taxon>Eukaryota</taxon>
        <taxon>Metazoa</taxon>
        <taxon>Chordata</taxon>
        <taxon>Craniata</taxon>
        <taxon>Vertebrata</taxon>
        <taxon>Euteleostomi</taxon>
        <taxon>Actinopterygii</taxon>
        <taxon>Neopterygii</taxon>
        <taxon>Teleostei</taxon>
        <taxon>Neoteleostei</taxon>
        <taxon>Acanthomorphata</taxon>
        <taxon>Zeiogadaria</taxon>
        <taxon>Gadariae</taxon>
        <taxon>Gadiformes</taxon>
        <taxon>Muraenolepidoidei</taxon>
        <taxon>Muraenolepididae</taxon>
        <taxon>Muraenolepis</taxon>
    </lineage>
</organism>
<evidence type="ECO:0000313" key="2">
    <source>
        <dbReference type="Proteomes" id="UP001148018"/>
    </source>
</evidence>
<gene>
    <name evidence="1" type="ORF">NHX12_007814</name>
</gene>
<comment type="caution">
    <text evidence="1">The sequence shown here is derived from an EMBL/GenBank/DDBJ whole genome shotgun (WGS) entry which is preliminary data.</text>
</comment>
<accession>A0A9Q0DQS2</accession>
<dbReference type="EMBL" id="JANIIK010000113">
    <property type="protein sequence ID" value="KAJ3592687.1"/>
    <property type="molecule type" value="Genomic_DNA"/>
</dbReference>
<dbReference type="Proteomes" id="UP001148018">
    <property type="component" value="Unassembled WGS sequence"/>
</dbReference>
<keyword evidence="2" id="KW-1185">Reference proteome</keyword>
<feature type="non-terminal residue" evidence="1">
    <location>
        <position position="1"/>
    </location>
</feature>
<dbReference type="AlphaFoldDB" id="A0A9Q0DQS2"/>